<dbReference type="Pfam" id="PF17766">
    <property type="entry name" value="fn3_6"/>
    <property type="match status" value="1"/>
</dbReference>
<feature type="domain" description="Subtilisin-like protease fibronectin type-III" evidence="1">
    <location>
        <begin position="29"/>
        <end position="84"/>
    </location>
</feature>
<comment type="caution">
    <text evidence="2">The sequence shown here is derived from an EMBL/GenBank/DDBJ whole genome shotgun (WGS) entry which is preliminary data.</text>
</comment>
<protein>
    <recommendedName>
        <fullName evidence="1">Subtilisin-like protease fibronectin type-III domain-containing protein</fullName>
    </recommendedName>
</protein>
<dbReference type="Gene3D" id="2.60.40.2310">
    <property type="match status" value="1"/>
</dbReference>
<name>A0ABS8WIE5_DATST</name>
<reference evidence="2 3" key="1">
    <citation type="journal article" date="2021" name="BMC Genomics">
        <title>Datura genome reveals duplications of psychoactive alkaloid biosynthetic genes and high mutation rate following tissue culture.</title>
        <authorList>
            <person name="Rajewski A."/>
            <person name="Carter-House D."/>
            <person name="Stajich J."/>
            <person name="Litt A."/>
        </authorList>
    </citation>
    <scope>NUCLEOTIDE SEQUENCE [LARGE SCALE GENOMIC DNA]</scope>
    <source>
        <strain evidence="2">AR-01</strain>
    </source>
</reference>
<evidence type="ECO:0000259" key="1">
    <source>
        <dbReference type="Pfam" id="PF17766"/>
    </source>
</evidence>
<organism evidence="2 3">
    <name type="scientific">Datura stramonium</name>
    <name type="common">Jimsonweed</name>
    <name type="synonym">Common thornapple</name>
    <dbReference type="NCBI Taxonomy" id="4076"/>
    <lineage>
        <taxon>Eukaryota</taxon>
        <taxon>Viridiplantae</taxon>
        <taxon>Streptophyta</taxon>
        <taxon>Embryophyta</taxon>
        <taxon>Tracheophyta</taxon>
        <taxon>Spermatophyta</taxon>
        <taxon>Magnoliopsida</taxon>
        <taxon>eudicotyledons</taxon>
        <taxon>Gunneridae</taxon>
        <taxon>Pentapetalae</taxon>
        <taxon>asterids</taxon>
        <taxon>lamiids</taxon>
        <taxon>Solanales</taxon>
        <taxon>Solanaceae</taxon>
        <taxon>Solanoideae</taxon>
        <taxon>Datureae</taxon>
        <taxon>Datura</taxon>
    </lineage>
</organism>
<sequence length="92" mass="10154">MLVPPILMNEEKHGYTTLAAFDVLPTTQRLNIYKDRDSVGEADSTYTVKVFGLDGVEVTVNPTILKFSALNQKASYNVTVKPSKLISDSMDT</sequence>
<dbReference type="EMBL" id="JACEIK010007079">
    <property type="protein sequence ID" value="MCE3049706.1"/>
    <property type="molecule type" value="Genomic_DNA"/>
</dbReference>
<evidence type="ECO:0000313" key="2">
    <source>
        <dbReference type="EMBL" id="MCE3049706.1"/>
    </source>
</evidence>
<accession>A0ABS8WIE5</accession>
<evidence type="ECO:0000313" key="3">
    <source>
        <dbReference type="Proteomes" id="UP000823775"/>
    </source>
</evidence>
<keyword evidence="3" id="KW-1185">Reference proteome</keyword>
<proteinExistence type="predicted"/>
<dbReference type="Proteomes" id="UP000823775">
    <property type="component" value="Unassembled WGS sequence"/>
</dbReference>
<gene>
    <name evidence="2" type="ORF">HAX54_045558</name>
</gene>
<dbReference type="InterPro" id="IPR041469">
    <property type="entry name" value="Subtilisin-like_FN3"/>
</dbReference>